<reference evidence="1 2" key="1">
    <citation type="submission" date="2016-08" db="EMBL/GenBank/DDBJ databases">
        <authorList>
            <person name="Loux V."/>
            <person name="Rue O."/>
        </authorList>
    </citation>
    <scope>NUCLEOTIDE SEQUENCE [LARGE SCALE GENOMIC DNA]</scope>
    <source>
        <strain evidence="1 2">AFSSA_08CEB44bac</strain>
    </source>
</reference>
<accession>A0AAX2CGW1</accession>
<dbReference type="AlphaFoldDB" id="A0AAX2CGW1"/>
<sequence>MDAVAEQAFVLNNFGEEVTQDLFKQGDLKEIK</sequence>
<name>A0AAX2CGW1_9BACI</name>
<comment type="caution">
    <text evidence="1">The sequence shown here is derived from an EMBL/GenBank/DDBJ whole genome shotgun (WGS) entry which is preliminary data.</text>
</comment>
<dbReference type="Proteomes" id="UP000242164">
    <property type="component" value="Unassembled WGS sequence"/>
</dbReference>
<protein>
    <submittedName>
        <fullName evidence="1">Uncharacterized protein</fullName>
    </submittedName>
</protein>
<organism evidence="1 2">
    <name type="scientific">Bacillus cytotoxicus</name>
    <dbReference type="NCBI Taxonomy" id="580165"/>
    <lineage>
        <taxon>Bacteria</taxon>
        <taxon>Bacillati</taxon>
        <taxon>Bacillota</taxon>
        <taxon>Bacilli</taxon>
        <taxon>Bacillales</taxon>
        <taxon>Bacillaceae</taxon>
        <taxon>Bacillus</taxon>
        <taxon>Bacillus cereus group</taxon>
    </lineage>
</organism>
<evidence type="ECO:0000313" key="2">
    <source>
        <dbReference type="Proteomes" id="UP000242164"/>
    </source>
</evidence>
<gene>
    <name evidence="1" type="ORF">BCB44BAC_01907</name>
</gene>
<evidence type="ECO:0000313" key="1">
    <source>
        <dbReference type="EMBL" id="SCL91633.1"/>
    </source>
</evidence>
<dbReference type="EMBL" id="FMIK01000024">
    <property type="protein sequence ID" value="SCL91633.1"/>
    <property type="molecule type" value="Genomic_DNA"/>
</dbReference>
<proteinExistence type="predicted"/>